<dbReference type="Proteomes" id="UP000193467">
    <property type="component" value="Unassembled WGS sequence"/>
</dbReference>
<dbReference type="CDD" id="cd14687">
    <property type="entry name" value="bZIP_ATF2"/>
    <property type="match status" value="1"/>
</dbReference>
<feature type="compositionally biased region" description="Basic and acidic residues" evidence="1">
    <location>
        <begin position="138"/>
        <end position="161"/>
    </location>
</feature>
<keyword evidence="4" id="KW-1185">Reference proteome</keyword>
<feature type="compositionally biased region" description="Pro residues" evidence="1">
    <location>
        <begin position="304"/>
        <end position="313"/>
    </location>
</feature>
<feature type="compositionally biased region" description="Low complexity" evidence="1">
    <location>
        <begin position="287"/>
        <end position="303"/>
    </location>
</feature>
<evidence type="ECO:0000259" key="2">
    <source>
        <dbReference type="PROSITE" id="PS50217"/>
    </source>
</evidence>
<feature type="compositionally biased region" description="Low complexity" evidence="1">
    <location>
        <begin position="241"/>
        <end position="256"/>
    </location>
</feature>
<dbReference type="AlphaFoldDB" id="A0A1Y2ENJ3"/>
<evidence type="ECO:0000313" key="4">
    <source>
        <dbReference type="Proteomes" id="UP000193467"/>
    </source>
</evidence>
<evidence type="ECO:0000256" key="1">
    <source>
        <dbReference type="SAM" id="MobiDB-lite"/>
    </source>
</evidence>
<dbReference type="OrthoDB" id="295274at2759"/>
<dbReference type="EMBL" id="MCGR01000048">
    <property type="protein sequence ID" value="ORY73089.1"/>
    <property type="molecule type" value="Genomic_DNA"/>
</dbReference>
<feature type="compositionally biased region" description="Basic and acidic residues" evidence="1">
    <location>
        <begin position="388"/>
        <end position="403"/>
    </location>
</feature>
<dbReference type="InterPro" id="IPR046347">
    <property type="entry name" value="bZIP_sf"/>
</dbReference>
<name>A0A1Y2ENJ3_9BASI</name>
<feature type="compositionally biased region" description="Polar residues" evidence="1">
    <location>
        <begin position="276"/>
        <end position="286"/>
    </location>
</feature>
<organism evidence="3 4">
    <name type="scientific">Leucosporidium creatinivorum</name>
    <dbReference type="NCBI Taxonomy" id="106004"/>
    <lineage>
        <taxon>Eukaryota</taxon>
        <taxon>Fungi</taxon>
        <taxon>Dikarya</taxon>
        <taxon>Basidiomycota</taxon>
        <taxon>Pucciniomycotina</taxon>
        <taxon>Microbotryomycetes</taxon>
        <taxon>Leucosporidiales</taxon>
        <taxon>Leucosporidium</taxon>
    </lineage>
</organism>
<feature type="compositionally biased region" description="Low complexity" evidence="1">
    <location>
        <begin position="179"/>
        <end position="193"/>
    </location>
</feature>
<feature type="region of interest" description="Disordered" evidence="1">
    <location>
        <begin position="83"/>
        <end position="403"/>
    </location>
</feature>
<feature type="compositionally biased region" description="Basic and acidic residues" evidence="1">
    <location>
        <begin position="522"/>
        <end position="537"/>
    </location>
</feature>
<dbReference type="PROSITE" id="PS50217">
    <property type="entry name" value="BZIP"/>
    <property type="match status" value="1"/>
</dbReference>
<accession>A0A1Y2ENJ3</accession>
<feature type="compositionally biased region" description="Low complexity" evidence="1">
    <location>
        <begin position="163"/>
        <end position="172"/>
    </location>
</feature>
<evidence type="ECO:0000313" key="3">
    <source>
        <dbReference type="EMBL" id="ORY73089.1"/>
    </source>
</evidence>
<feature type="compositionally biased region" description="Pro residues" evidence="1">
    <location>
        <begin position="213"/>
        <end position="224"/>
    </location>
</feature>
<dbReference type="Gene3D" id="1.20.5.170">
    <property type="match status" value="1"/>
</dbReference>
<feature type="compositionally biased region" description="Polar residues" evidence="1">
    <location>
        <begin position="346"/>
        <end position="357"/>
    </location>
</feature>
<dbReference type="Pfam" id="PF00170">
    <property type="entry name" value="bZIP_1"/>
    <property type="match status" value="1"/>
</dbReference>
<feature type="region of interest" description="Disordered" evidence="1">
    <location>
        <begin position="485"/>
        <end position="555"/>
    </location>
</feature>
<feature type="domain" description="BZIP" evidence="2">
    <location>
        <begin position="410"/>
        <end position="465"/>
    </location>
</feature>
<dbReference type="InterPro" id="IPR004827">
    <property type="entry name" value="bZIP"/>
</dbReference>
<dbReference type="STRING" id="106004.A0A1Y2ENJ3"/>
<reference evidence="3 4" key="1">
    <citation type="submission" date="2016-07" db="EMBL/GenBank/DDBJ databases">
        <title>Pervasive Adenine N6-methylation of Active Genes in Fungi.</title>
        <authorList>
            <consortium name="DOE Joint Genome Institute"/>
            <person name="Mondo S.J."/>
            <person name="Dannebaum R.O."/>
            <person name="Kuo R.C."/>
            <person name="Labutti K."/>
            <person name="Haridas S."/>
            <person name="Kuo A."/>
            <person name="Salamov A."/>
            <person name="Ahrendt S.R."/>
            <person name="Lipzen A."/>
            <person name="Sullivan W."/>
            <person name="Andreopoulos W.B."/>
            <person name="Clum A."/>
            <person name="Lindquist E."/>
            <person name="Daum C."/>
            <person name="Ramamoorthy G.K."/>
            <person name="Gryganskyi A."/>
            <person name="Culley D."/>
            <person name="Magnuson J.K."/>
            <person name="James T.Y."/>
            <person name="O'Malley M.A."/>
            <person name="Stajich J.E."/>
            <person name="Spatafora J.W."/>
            <person name="Visel A."/>
            <person name="Grigoriev I.V."/>
        </authorList>
    </citation>
    <scope>NUCLEOTIDE SEQUENCE [LARGE SCALE GENOMIC DNA]</scope>
    <source>
        <strain evidence="3 4">62-1032</strain>
    </source>
</reference>
<sequence length="555" mass="59042">MATVLSLTPTGGLSRRCRPSAARLPQPTSPFLSPSFFAAHSTSALRSTSPNILVGSAGDLPVGAGVSHDLEINPWEVTLADRSAKGGGEFSAGSSEVGEGANEGMAPSPRSAWEHPAGKRGLPSPALVVVQGSGAEATEERRLKMARIDQDEGREGADRSRRLSTASRLAYLSPPPLEPTTSTDSSSSDESLPFGDDRRSARSKPSPNKARPLPSPSIPIPPMAIAPSPESSQLFSFVQHQQAPPQSTPSAPSIQSYDIAPRPIDLVPSPRLENLPTPTFFSTAPNPFSTSPSTEPAPSSHSIPPSPNPPPRPQAIFLPPLSRIPTLTPSEGALKSARTPPAPLASPQTRLGASKGSSAALVASAGTGRPSMGSPPPAEPSDTGTVAEKVDKGTEKGKGKAKEPVLDALERNRLAAQKCRAKKKERVQGLAATEEALSQANVSLHDEVSSLRADLATLRSEVEQRHPQGACTCDDVQWWRAHVAAQSAARAEEEQRDVEWREMRRQQDLEEDMDELDDDPEEAKPTKRAGKERSREAEEMEGPAQPARKRARKTR</sequence>
<feature type="region of interest" description="Disordered" evidence="1">
    <location>
        <begin position="1"/>
        <end position="29"/>
    </location>
</feature>
<dbReference type="SUPFAM" id="SSF57959">
    <property type="entry name" value="Leucine zipper domain"/>
    <property type="match status" value="1"/>
</dbReference>
<dbReference type="SMART" id="SM00338">
    <property type="entry name" value="BRLZ"/>
    <property type="match status" value="1"/>
</dbReference>
<dbReference type="GO" id="GO:0003700">
    <property type="term" value="F:DNA-binding transcription factor activity"/>
    <property type="evidence" value="ECO:0007669"/>
    <property type="project" value="InterPro"/>
</dbReference>
<feature type="compositionally biased region" description="Polar residues" evidence="1">
    <location>
        <begin position="1"/>
        <end position="11"/>
    </location>
</feature>
<feature type="compositionally biased region" description="Basic and acidic residues" evidence="1">
    <location>
        <begin position="490"/>
        <end position="508"/>
    </location>
</feature>
<feature type="compositionally biased region" description="Acidic residues" evidence="1">
    <location>
        <begin position="509"/>
        <end position="521"/>
    </location>
</feature>
<gene>
    <name evidence="3" type="ORF">BCR35DRAFT_151849</name>
</gene>
<proteinExistence type="predicted"/>
<protein>
    <recommendedName>
        <fullName evidence="2">BZIP domain-containing protein</fullName>
    </recommendedName>
</protein>
<comment type="caution">
    <text evidence="3">The sequence shown here is derived from an EMBL/GenBank/DDBJ whole genome shotgun (WGS) entry which is preliminary data.</text>
</comment>
<dbReference type="InParanoid" id="A0A1Y2ENJ3"/>